<evidence type="ECO:0000256" key="1">
    <source>
        <dbReference type="ARBA" id="ARBA00004651"/>
    </source>
</evidence>
<evidence type="ECO:0000256" key="6">
    <source>
        <dbReference type="ARBA" id="ARBA00023136"/>
    </source>
</evidence>
<comment type="subcellular location">
    <subcellularLocation>
        <location evidence="1">Cell membrane</location>
        <topology evidence="1">Multi-pass membrane protein</topology>
    </subcellularLocation>
</comment>
<gene>
    <name evidence="8" type="ORF">D2T33_04075</name>
</gene>
<feature type="transmembrane region" description="Helical" evidence="7">
    <location>
        <begin position="438"/>
        <end position="461"/>
    </location>
</feature>
<evidence type="ECO:0000256" key="5">
    <source>
        <dbReference type="ARBA" id="ARBA00022989"/>
    </source>
</evidence>
<keyword evidence="9" id="KW-1185">Reference proteome</keyword>
<evidence type="ECO:0000313" key="8">
    <source>
        <dbReference type="EMBL" id="RWR14392.1"/>
    </source>
</evidence>
<evidence type="ECO:0000256" key="2">
    <source>
        <dbReference type="ARBA" id="ARBA00007430"/>
    </source>
</evidence>
<dbReference type="AlphaFoldDB" id="A0A443J1T7"/>
<feature type="transmembrane region" description="Helical" evidence="7">
    <location>
        <begin position="12"/>
        <end position="36"/>
    </location>
</feature>
<comment type="similarity">
    <text evidence="2">Belongs to the polysaccharide synthase family.</text>
</comment>
<reference evidence="8 9" key="2">
    <citation type="submission" date="2019-01" db="EMBL/GenBank/DDBJ databases">
        <authorList>
            <person name="Li Y."/>
        </authorList>
    </citation>
    <scope>NUCLEOTIDE SEQUENCE [LARGE SCALE GENOMIC DNA]</scope>
    <source>
        <strain evidence="8 9">2D-5</strain>
    </source>
</reference>
<name>A0A443J1T7_9RHOB</name>
<feature type="transmembrane region" description="Helical" evidence="7">
    <location>
        <begin position="284"/>
        <end position="303"/>
    </location>
</feature>
<feature type="transmembrane region" description="Helical" evidence="7">
    <location>
        <begin position="168"/>
        <end position="190"/>
    </location>
</feature>
<dbReference type="PANTHER" id="PTHR30250">
    <property type="entry name" value="PST FAMILY PREDICTED COLANIC ACID TRANSPORTER"/>
    <property type="match status" value="1"/>
</dbReference>
<feature type="transmembrane region" description="Helical" evidence="7">
    <location>
        <begin position="139"/>
        <end position="162"/>
    </location>
</feature>
<dbReference type="Proteomes" id="UP000285710">
    <property type="component" value="Unassembled WGS sequence"/>
</dbReference>
<feature type="transmembrane region" description="Helical" evidence="7">
    <location>
        <begin position="409"/>
        <end position="426"/>
    </location>
</feature>
<feature type="transmembrane region" description="Helical" evidence="7">
    <location>
        <begin position="315"/>
        <end position="335"/>
    </location>
</feature>
<keyword evidence="5 7" id="KW-1133">Transmembrane helix</keyword>
<feature type="transmembrane region" description="Helical" evidence="7">
    <location>
        <begin position="108"/>
        <end position="127"/>
    </location>
</feature>
<sequence length="480" mass="52048">MLAAKAMKGAGWLVLSRFVGRLIDFVTLIILARILVPADFGLTAIAASLIAIVEMVLEVPIVQALLRRQSFDKSHLDTGFTINLLRSLIVTLVIVAIAWPFAQAYSDMRLVPVLLALAIAPVARGLASPAMVVFARDISFLQTFIVELSGKIFAFAFAVTIVLHGGGYWAIVANSVLAAVAGMVVSYILAPYAPRLTLSRLSDFMTFAGWFTAAQIVTALNGQFDRILLGRFLDKGTFGQYVLGNDLSIFPTQSFIGPAMQSVMAAFSSINTDAERMRLAFLKAVRAVMLVSVPVCTGIAVSADLIVELLLGPNWHLAASLLQFLALTVLPIPYYQTLYSFCLATDRPAQLMKISLIELALRLLLIPSGFWLMSLDGVVGARLLIAGGMFLVYLLYVRRLAQLSLRVQILNIWKMAVAAMAMALMVTELRAGLAPLDLPALAEMLLIAPAGLLFYAAVLFATGMRLSRGAGHFALHDRWL</sequence>
<keyword evidence="6 7" id="KW-0472">Membrane</keyword>
<dbReference type="RefSeq" id="WP_128268925.1">
    <property type="nucleotide sequence ID" value="NZ_SAUW01000003.1"/>
</dbReference>
<accession>A0A443J1T7</accession>
<dbReference type="CDD" id="cd13127">
    <property type="entry name" value="MATE_tuaB_like"/>
    <property type="match status" value="1"/>
</dbReference>
<dbReference type="EMBL" id="SAUW01000003">
    <property type="protein sequence ID" value="RWR14392.1"/>
    <property type="molecule type" value="Genomic_DNA"/>
</dbReference>
<dbReference type="GO" id="GO:0005886">
    <property type="term" value="C:plasma membrane"/>
    <property type="evidence" value="ECO:0007669"/>
    <property type="project" value="UniProtKB-SubCell"/>
</dbReference>
<evidence type="ECO:0000256" key="4">
    <source>
        <dbReference type="ARBA" id="ARBA00022692"/>
    </source>
</evidence>
<evidence type="ECO:0000313" key="9">
    <source>
        <dbReference type="Proteomes" id="UP000285710"/>
    </source>
</evidence>
<protein>
    <submittedName>
        <fullName evidence="8">Lipopolysaccharide biosynthesis protein</fullName>
    </submittedName>
</protein>
<keyword evidence="3" id="KW-1003">Cell membrane</keyword>
<organism evidence="8 9">
    <name type="scientific">Paenirhodobacter populi</name>
    <dbReference type="NCBI Taxonomy" id="2306993"/>
    <lineage>
        <taxon>Bacteria</taxon>
        <taxon>Pseudomonadati</taxon>
        <taxon>Pseudomonadota</taxon>
        <taxon>Alphaproteobacteria</taxon>
        <taxon>Rhodobacterales</taxon>
        <taxon>Rhodobacter group</taxon>
        <taxon>Paenirhodobacter</taxon>
    </lineage>
</organism>
<evidence type="ECO:0000256" key="3">
    <source>
        <dbReference type="ARBA" id="ARBA00022475"/>
    </source>
</evidence>
<evidence type="ECO:0000256" key="7">
    <source>
        <dbReference type="SAM" id="Phobius"/>
    </source>
</evidence>
<keyword evidence="4 7" id="KW-0812">Transmembrane</keyword>
<feature type="transmembrane region" description="Helical" evidence="7">
    <location>
        <begin position="42"/>
        <end position="62"/>
    </location>
</feature>
<dbReference type="Pfam" id="PF13440">
    <property type="entry name" value="Polysacc_synt_3"/>
    <property type="match status" value="1"/>
</dbReference>
<feature type="transmembrane region" description="Helical" evidence="7">
    <location>
        <begin position="356"/>
        <end position="373"/>
    </location>
</feature>
<dbReference type="InterPro" id="IPR050833">
    <property type="entry name" value="Poly_Biosynth_Transport"/>
</dbReference>
<feature type="transmembrane region" description="Helical" evidence="7">
    <location>
        <begin position="379"/>
        <end position="397"/>
    </location>
</feature>
<feature type="transmembrane region" description="Helical" evidence="7">
    <location>
        <begin position="83"/>
        <end position="102"/>
    </location>
</feature>
<reference evidence="8 9" key="1">
    <citation type="submission" date="2019-01" db="EMBL/GenBank/DDBJ databases">
        <title>Sinorhodobacter populi sp. nov. isolated from the symptomatic bark tissue of Populus euramericana canker.</title>
        <authorList>
            <person name="Xu G."/>
        </authorList>
    </citation>
    <scope>NUCLEOTIDE SEQUENCE [LARGE SCALE GENOMIC DNA]</scope>
    <source>
        <strain evidence="8 9">2D-5</strain>
    </source>
</reference>
<dbReference type="PANTHER" id="PTHR30250:SF10">
    <property type="entry name" value="LIPOPOLYSACCHARIDE BIOSYNTHESIS PROTEIN WZXC"/>
    <property type="match status" value="1"/>
</dbReference>
<proteinExistence type="inferred from homology"/>
<comment type="caution">
    <text evidence="8">The sequence shown here is derived from an EMBL/GenBank/DDBJ whole genome shotgun (WGS) entry which is preliminary data.</text>
</comment>